<dbReference type="Proteomes" id="UP000327294">
    <property type="component" value="Chromosome"/>
</dbReference>
<accession>A0A5P8K8E5</accession>
<dbReference type="EMBL" id="CP045096">
    <property type="protein sequence ID" value="QFQ99290.1"/>
    <property type="molecule type" value="Genomic_DNA"/>
</dbReference>
<sequence length="213" mass="22573">MISAADTQTVHQLLGRIVYFHALFIEPALQPGPPPEPGPACCNHGVAALRLRHTVDELMPDSAWAALGDVAATLPDHHRPCPGATGTCCATCYIASASAAVAAGWAQSEWHGYRQTDAAETLPRVCGDAAAIRLGRVFAAQHDAPCPALDGLAEVLVMREALPGPEQLPLTGELLALWADPTVTTHQPVVSWLNHCTGLDDVRRVLDTRRSGT</sequence>
<organism evidence="1 2">
    <name type="scientific">Streptomyces phaeolivaceus</name>
    <dbReference type="NCBI Taxonomy" id="2653200"/>
    <lineage>
        <taxon>Bacteria</taxon>
        <taxon>Bacillati</taxon>
        <taxon>Actinomycetota</taxon>
        <taxon>Actinomycetes</taxon>
        <taxon>Kitasatosporales</taxon>
        <taxon>Streptomycetaceae</taxon>
        <taxon>Streptomyces</taxon>
    </lineage>
</organism>
<dbReference type="KEGG" id="sphv:F9278_27620"/>
<dbReference type="RefSeq" id="WP_152170714.1">
    <property type="nucleotide sequence ID" value="NZ_CP045096.1"/>
</dbReference>
<keyword evidence="2" id="KW-1185">Reference proteome</keyword>
<reference evidence="1 2" key="1">
    <citation type="submission" date="2019-10" db="EMBL/GenBank/DDBJ databases">
        <title>Streptomyces sp. strain GY16 isolated from leaves of Broussonetia papyrifera.</title>
        <authorList>
            <person name="Mo P."/>
        </authorList>
    </citation>
    <scope>NUCLEOTIDE SEQUENCE [LARGE SCALE GENOMIC DNA]</scope>
    <source>
        <strain evidence="1 2">GY16</strain>
    </source>
</reference>
<gene>
    <name evidence="1" type="ORF">F9278_27620</name>
</gene>
<evidence type="ECO:0000313" key="1">
    <source>
        <dbReference type="EMBL" id="QFQ99290.1"/>
    </source>
</evidence>
<proteinExistence type="predicted"/>
<name>A0A5P8K8E5_9ACTN</name>
<evidence type="ECO:0000313" key="2">
    <source>
        <dbReference type="Proteomes" id="UP000327294"/>
    </source>
</evidence>
<protein>
    <submittedName>
        <fullName evidence="1">Uncharacterized protein</fullName>
    </submittedName>
</protein>
<dbReference type="AlphaFoldDB" id="A0A5P8K8E5"/>